<evidence type="ECO:0000313" key="2">
    <source>
        <dbReference type="Proteomes" id="UP000199623"/>
    </source>
</evidence>
<reference evidence="2" key="1">
    <citation type="submission" date="2016-10" db="EMBL/GenBank/DDBJ databases">
        <authorList>
            <person name="Varghese N."/>
            <person name="Submissions S."/>
        </authorList>
    </citation>
    <scope>NUCLEOTIDE SEQUENCE [LARGE SCALE GENOMIC DNA]</scope>
    <source>
        <strain evidence="2">CGMCC 4.3506</strain>
    </source>
</reference>
<proteinExistence type="predicted"/>
<organism evidence="1 2">
    <name type="scientific">Lentzea fradiae</name>
    <dbReference type="NCBI Taxonomy" id="200378"/>
    <lineage>
        <taxon>Bacteria</taxon>
        <taxon>Bacillati</taxon>
        <taxon>Actinomycetota</taxon>
        <taxon>Actinomycetes</taxon>
        <taxon>Pseudonocardiales</taxon>
        <taxon>Pseudonocardiaceae</taxon>
        <taxon>Lentzea</taxon>
    </lineage>
</organism>
<evidence type="ECO:0000313" key="1">
    <source>
        <dbReference type="EMBL" id="SDF89228.1"/>
    </source>
</evidence>
<dbReference type="Proteomes" id="UP000199623">
    <property type="component" value="Unassembled WGS sequence"/>
</dbReference>
<keyword evidence="2" id="KW-1185">Reference proteome</keyword>
<dbReference type="OrthoDB" id="4870610at2"/>
<dbReference type="STRING" id="200378.SAMN05216553_10449"/>
<name>A0A1G7PSK9_9PSEU</name>
<protein>
    <submittedName>
        <fullName evidence="1">Uncharacterized protein</fullName>
    </submittedName>
</protein>
<dbReference type="RefSeq" id="WP_090048008.1">
    <property type="nucleotide sequence ID" value="NZ_FNCC01000004.1"/>
</dbReference>
<dbReference type="AlphaFoldDB" id="A0A1G7PSK9"/>
<accession>A0A1G7PSK9</accession>
<dbReference type="EMBL" id="FNCC01000004">
    <property type="protein sequence ID" value="SDF89228.1"/>
    <property type="molecule type" value="Genomic_DNA"/>
</dbReference>
<sequence>MRIDQLRERSEPGVISATTLRALGVPDPWRKCCPGGPWQRMHAGVVLLHNGPPAHDQHLTAALLRAGPGAAVTGAEACRYGTKLVRDVPKELGRAEPVAERGARRLSRRIRPPVRIVG</sequence>
<gene>
    <name evidence="1" type="ORF">SAMN05216553_10449</name>
</gene>